<keyword evidence="3" id="KW-0378">Hydrolase</keyword>
<comment type="cofactor">
    <cofactor evidence="1">
        <name>Mg(2+)</name>
        <dbReference type="ChEBI" id="CHEBI:18420"/>
    </cofactor>
</comment>
<evidence type="ECO:0000256" key="1">
    <source>
        <dbReference type="ARBA" id="ARBA00001946"/>
    </source>
</evidence>
<dbReference type="SMART" id="SM00670">
    <property type="entry name" value="PINc"/>
    <property type="match status" value="1"/>
</dbReference>
<dbReference type="RefSeq" id="WP_120190242.1">
    <property type="nucleotide sequence ID" value="NZ_MCHY01000009.1"/>
</dbReference>
<evidence type="ECO:0000256" key="3">
    <source>
        <dbReference type="ARBA" id="ARBA00022801"/>
    </source>
</evidence>
<keyword evidence="5" id="KW-0812">Transmembrane</keyword>
<feature type="domain" description="TRAM" evidence="6">
    <location>
        <begin position="293"/>
        <end position="354"/>
    </location>
</feature>
<evidence type="ECO:0000259" key="6">
    <source>
        <dbReference type="PROSITE" id="PS50926"/>
    </source>
</evidence>
<dbReference type="SUPFAM" id="SSF88723">
    <property type="entry name" value="PIN domain-like"/>
    <property type="match status" value="1"/>
</dbReference>
<gene>
    <name evidence="7" type="ORF">BEP19_10965</name>
</gene>
<dbReference type="Pfam" id="PF01850">
    <property type="entry name" value="PIN"/>
    <property type="match status" value="1"/>
</dbReference>
<keyword evidence="8" id="KW-1185">Reference proteome</keyword>
<keyword evidence="4" id="KW-0460">Magnesium</keyword>
<feature type="transmembrane region" description="Helical" evidence="5">
    <location>
        <begin position="42"/>
        <end position="61"/>
    </location>
</feature>
<keyword evidence="5" id="KW-0472">Membrane</keyword>
<dbReference type="InterPro" id="IPR002792">
    <property type="entry name" value="TRAM_dom"/>
</dbReference>
<protein>
    <recommendedName>
        <fullName evidence="6">TRAM domain-containing protein</fullName>
    </recommendedName>
</protein>
<evidence type="ECO:0000256" key="4">
    <source>
        <dbReference type="ARBA" id="ARBA00022842"/>
    </source>
</evidence>
<dbReference type="InterPro" id="IPR002716">
    <property type="entry name" value="PIN_dom"/>
</dbReference>
<dbReference type="InterPro" id="IPR029060">
    <property type="entry name" value="PIN-like_dom_sf"/>
</dbReference>
<evidence type="ECO:0000313" key="7">
    <source>
        <dbReference type="EMBL" id="RKD22762.1"/>
    </source>
</evidence>
<reference evidence="7 8" key="1">
    <citation type="submission" date="2016-08" db="EMBL/GenBank/DDBJ databases">
        <title>Novel Firmicute Genomes.</title>
        <authorList>
            <person name="Poppleton D.I."/>
            <person name="Gribaldo S."/>
        </authorList>
    </citation>
    <scope>NUCLEOTIDE SEQUENCE [LARGE SCALE GENOMIC DNA]</scope>
    <source>
        <strain evidence="7 8">RAOx-1</strain>
    </source>
</reference>
<feature type="transmembrane region" description="Helical" evidence="5">
    <location>
        <begin position="82"/>
        <end position="101"/>
    </location>
</feature>
<dbReference type="AlphaFoldDB" id="A0A419SG48"/>
<evidence type="ECO:0000256" key="2">
    <source>
        <dbReference type="ARBA" id="ARBA00022722"/>
    </source>
</evidence>
<comment type="caution">
    <text evidence="7">The sequence shown here is derived from an EMBL/GenBank/DDBJ whole genome shotgun (WGS) entry which is preliminary data.</text>
</comment>
<keyword evidence="5" id="KW-1133">Transmembrane helix</keyword>
<dbReference type="EMBL" id="MCHY01000009">
    <property type="protein sequence ID" value="RKD22762.1"/>
    <property type="molecule type" value="Genomic_DNA"/>
</dbReference>
<dbReference type="PANTHER" id="PTHR11603">
    <property type="entry name" value="AAA FAMILY ATPASE"/>
    <property type="match status" value="1"/>
</dbReference>
<evidence type="ECO:0000256" key="5">
    <source>
        <dbReference type="SAM" id="Phobius"/>
    </source>
</evidence>
<feature type="transmembrane region" description="Helical" evidence="5">
    <location>
        <begin position="107"/>
        <end position="129"/>
    </location>
</feature>
<dbReference type="PANTHER" id="PTHR11603:SF147">
    <property type="entry name" value="MEMBRANE PROTEIN"/>
    <property type="match status" value="1"/>
</dbReference>
<dbReference type="GO" id="GO:0004518">
    <property type="term" value="F:nuclease activity"/>
    <property type="evidence" value="ECO:0007669"/>
    <property type="project" value="UniProtKB-KW"/>
</dbReference>
<dbReference type="PROSITE" id="PS50926">
    <property type="entry name" value="TRAM"/>
    <property type="match status" value="1"/>
</dbReference>
<dbReference type="InterPro" id="IPR052041">
    <property type="entry name" value="Nucleic_acid_metab_PIN/TRAM"/>
</dbReference>
<dbReference type="CDD" id="cd09877">
    <property type="entry name" value="PIN_YacL-like"/>
    <property type="match status" value="1"/>
</dbReference>
<evidence type="ECO:0000313" key="8">
    <source>
        <dbReference type="Proteomes" id="UP000284219"/>
    </source>
</evidence>
<dbReference type="Gene3D" id="3.40.50.1010">
    <property type="entry name" value="5'-nuclease"/>
    <property type="match status" value="1"/>
</dbReference>
<accession>A0A419SG48</accession>
<keyword evidence="2" id="KW-0540">Nuclease</keyword>
<dbReference type="GO" id="GO:0016787">
    <property type="term" value="F:hydrolase activity"/>
    <property type="evidence" value="ECO:0007669"/>
    <property type="project" value="UniProtKB-KW"/>
</dbReference>
<dbReference type="Proteomes" id="UP000284219">
    <property type="component" value="Unassembled WGS sequence"/>
</dbReference>
<dbReference type="OrthoDB" id="9780734at2"/>
<organism evidence="7 8">
    <name type="scientific">Ammoniphilus oxalaticus</name>
    <dbReference type="NCBI Taxonomy" id="66863"/>
    <lineage>
        <taxon>Bacteria</taxon>
        <taxon>Bacillati</taxon>
        <taxon>Bacillota</taxon>
        <taxon>Bacilli</taxon>
        <taxon>Bacillales</taxon>
        <taxon>Paenibacillaceae</taxon>
        <taxon>Aneurinibacillus group</taxon>
        <taxon>Ammoniphilus</taxon>
    </lineage>
</organism>
<dbReference type="Pfam" id="PF01938">
    <property type="entry name" value="TRAM"/>
    <property type="match status" value="1"/>
</dbReference>
<name>A0A419SG48_9BACL</name>
<proteinExistence type="predicted"/>
<sequence>MVRRIVQLLITIIGGALGYRFGSTLFLFLDPYLNMGGTAIGSYIGAAFGAILFFLFSAWLADHILRAVRWGEEALLKLPITDILFGAMGLIIGLIVAFLLFLPLSYIPLSVVGDFLPIVLSCVLGYMGFQVGIHKRDELISVFSIGKLSKHKKEELANKAKSGDYKILDTSVIIDGRIADICKTGFIEGALVIPQFVLEELQHIADSSDVLKRNRGRRGLDILNRIQKELKVKVIIEERDFEDIQEVDSKLVRLAKVTSGKVVTNDFNLNKVCELQGVPVLNINDLANAVKPVVLPGEEMNVQLIKDGKEHGQGVAYLDDGTMIVVEGGRDYIGSHIDVLVTSVLQTSAGRMIFAKPKMLEKAQ</sequence>